<evidence type="ECO:0000256" key="2">
    <source>
        <dbReference type="ARBA" id="ARBA00007353"/>
    </source>
</evidence>
<evidence type="ECO:0000256" key="8">
    <source>
        <dbReference type="ARBA" id="ARBA00048968"/>
    </source>
</evidence>
<dbReference type="EMBL" id="JAGSPK010000002">
    <property type="protein sequence ID" value="MBR7791914.1"/>
    <property type="molecule type" value="Genomic_DNA"/>
</dbReference>
<comment type="catalytic activity">
    <reaction evidence="7">
        <text>adenosine + H2O + H(+) = inosine + NH4(+)</text>
        <dbReference type="Rhea" id="RHEA:24408"/>
        <dbReference type="ChEBI" id="CHEBI:15377"/>
        <dbReference type="ChEBI" id="CHEBI:15378"/>
        <dbReference type="ChEBI" id="CHEBI:16335"/>
        <dbReference type="ChEBI" id="CHEBI:17596"/>
        <dbReference type="ChEBI" id="CHEBI:28938"/>
        <dbReference type="EC" id="3.5.4.4"/>
    </reaction>
    <physiologicalReaction direction="left-to-right" evidence="7">
        <dbReference type="Rhea" id="RHEA:24409"/>
    </physiologicalReaction>
</comment>
<evidence type="ECO:0000256" key="9">
    <source>
        <dbReference type="ARBA" id="ARBA00049893"/>
    </source>
</evidence>
<protein>
    <recommendedName>
        <fullName evidence="10">Purine nucleoside phosphorylase</fullName>
    </recommendedName>
</protein>
<dbReference type="NCBIfam" id="TIGR00726">
    <property type="entry name" value="peptidoglycan editing factor PgeF"/>
    <property type="match status" value="1"/>
</dbReference>
<comment type="catalytic activity">
    <reaction evidence="8">
        <text>adenosine + phosphate = alpha-D-ribose 1-phosphate + adenine</text>
        <dbReference type="Rhea" id="RHEA:27642"/>
        <dbReference type="ChEBI" id="CHEBI:16335"/>
        <dbReference type="ChEBI" id="CHEBI:16708"/>
        <dbReference type="ChEBI" id="CHEBI:43474"/>
        <dbReference type="ChEBI" id="CHEBI:57720"/>
        <dbReference type="EC" id="2.4.2.1"/>
    </reaction>
    <physiologicalReaction direction="left-to-right" evidence="8">
        <dbReference type="Rhea" id="RHEA:27643"/>
    </physiologicalReaction>
</comment>
<comment type="similarity">
    <text evidence="2 10">Belongs to the purine nucleoside phosphorylase YfiH/LACC1 family.</text>
</comment>
<keyword evidence="4" id="KW-0479">Metal-binding</keyword>
<dbReference type="SUPFAM" id="SSF64438">
    <property type="entry name" value="CNF1/YfiH-like putative cysteine hydrolases"/>
    <property type="match status" value="1"/>
</dbReference>
<evidence type="ECO:0000256" key="4">
    <source>
        <dbReference type="ARBA" id="ARBA00022723"/>
    </source>
</evidence>
<dbReference type="CDD" id="cd16833">
    <property type="entry name" value="YfiH"/>
    <property type="match status" value="1"/>
</dbReference>
<accession>A0ABS5H0K5</accession>
<dbReference type="InterPro" id="IPR011324">
    <property type="entry name" value="Cytotoxic_necrot_fac-like_cat"/>
</dbReference>
<evidence type="ECO:0000256" key="7">
    <source>
        <dbReference type="ARBA" id="ARBA00047989"/>
    </source>
</evidence>
<dbReference type="PANTHER" id="PTHR30616">
    <property type="entry name" value="UNCHARACTERIZED PROTEIN YFIH"/>
    <property type="match status" value="1"/>
</dbReference>
<evidence type="ECO:0000256" key="3">
    <source>
        <dbReference type="ARBA" id="ARBA00022679"/>
    </source>
</evidence>
<evidence type="ECO:0000256" key="6">
    <source>
        <dbReference type="ARBA" id="ARBA00022833"/>
    </source>
</evidence>
<evidence type="ECO:0000313" key="12">
    <source>
        <dbReference type="Proteomes" id="UP000682982"/>
    </source>
</evidence>
<keyword evidence="3" id="KW-0808">Transferase</keyword>
<dbReference type="Gene3D" id="3.60.140.10">
    <property type="entry name" value="CNF1/YfiH-like putative cysteine hydrolases"/>
    <property type="match status" value="1"/>
</dbReference>
<reference evidence="11 12" key="1">
    <citation type="submission" date="2021-04" db="EMBL/GenBank/DDBJ databases">
        <title>novel species isolated from subtropical streams in China.</title>
        <authorList>
            <person name="Lu H."/>
        </authorList>
    </citation>
    <scope>NUCLEOTIDE SEQUENCE [LARGE SCALE GENOMIC DNA]</scope>
    <source>
        <strain evidence="11 12">FT147W</strain>
    </source>
</reference>
<dbReference type="Pfam" id="PF02578">
    <property type="entry name" value="Cu-oxidase_4"/>
    <property type="match status" value="1"/>
</dbReference>
<comment type="catalytic activity">
    <reaction evidence="9">
        <text>S-methyl-5'-thioadenosine + phosphate = 5-(methylsulfanyl)-alpha-D-ribose 1-phosphate + adenine</text>
        <dbReference type="Rhea" id="RHEA:11852"/>
        <dbReference type="ChEBI" id="CHEBI:16708"/>
        <dbReference type="ChEBI" id="CHEBI:17509"/>
        <dbReference type="ChEBI" id="CHEBI:43474"/>
        <dbReference type="ChEBI" id="CHEBI:58533"/>
        <dbReference type="EC" id="2.4.2.28"/>
    </reaction>
    <physiologicalReaction direction="left-to-right" evidence="9">
        <dbReference type="Rhea" id="RHEA:11853"/>
    </physiologicalReaction>
</comment>
<evidence type="ECO:0000256" key="10">
    <source>
        <dbReference type="RuleBase" id="RU361274"/>
    </source>
</evidence>
<comment type="caution">
    <text evidence="11">The sequence shown here is derived from an EMBL/GenBank/DDBJ whole genome shotgun (WGS) entry which is preliminary data.</text>
</comment>
<evidence type="ECO:0000313" key="11">
    <source>
        <dbReference type="EMBL" id="MBR7791914.1"/>
    </source>
</evidence>
<sequence length="267" mass="28602">MSRRPLDTLPFPVIQPDWCGIHSSVKAFSTLRSGGVSSGVYGDAFGVHGMNLGLHVQEHPAAVLENRAKINACLPSDVILPSQVHGNIVVDVGVLESGIEADAVVSSVSGKVCAILTADCLPVLFCDESGKVVAAAHAGWRGLASGILQNTVAEMHARGAGRIFAWMGAAIGPDAFEVGQDVVDIFTSTGKNFVHCFSKKTSSLDTTEKYFADIYQLAREILLHEGVNDIFGGSFCTFSDKEKFYSYRRDGVTGRMISLIWFDAADE</sequence>
<keyword evidence="6" id="KW-0862">Zinc</keyword>
<keyword evidence="5" id="KW-0378">Hydrolase</keyword>
<dbReference type="InterPro" id="IPR003730">
    <property type="entry name" value="Cu_polyphenol_OxRdtase"/>
</dbReference>
<dbReference type="Proteomes" id="UP000682982">
    <property type="component" value="Unassembled WGS sequence"/>
</dbReference>
<dbReference type="RefSeq" id="WP_212678046.1">
    <property type="nucleotide sequence ID" value="NZ_JAGSPK010000002.1"/>
</dbReference>
<name>A0ABS5H0K5_9BURK</name>
<proteinExistence type="inferred from homology"/>
<evidence type="ECO:0000256" key="1">
    <source>
        <dbReference type="ARBA" id="ARBA00000553"/>
    </source>
</evidence>
<keyword evidence="12" id="KW-1185">Reference proteome</keyword>
<gene>
    <name evidence="11" type="primary">pgeF</name>
    <name evidence="11" type="ORF">KDM87_04835</name>
</gene>
<dbReference type="InterPro" id="IPR038371">
    <property type="entry name" value="Cu_polyphenol_OxRdtase_sf"/>
</dbReference>
<dbReference type="PANTHER" id="PTHR30616:SF2">
    <property type="entry name" value="PURINE NUCLEOSIDE PHOSPHORYLASE LACC1"/>
    <property type="match status" value="1"/>
</dbReference>
<organism evidence="11 12">
    <name type="scientific">Undibacterium rivi</name>
    <dbReference type="NCBI Taxonomy" id="2828729"/>
    <lineage>
        <taxon>Bacteria</taxon>
        <taxon>Pseudomonadati</taxon>
        <taxon>Pseudomonadota</taxon>
        <taxon>Betaproteobacteria</taxon>
        <taxon>Burkholderiales</taxon>
        <taxon>Oxalobacteraceae</taxon>
        <taxon>Undibacterium</taxon>
    </lineage>
</organism>
<comment type="catalytic activity">
    <reaction evidence="1">
        <text>inosine + phosphate = alpha-D-ribose 1-phosphate + hypoxanthine</text>
        <dbReference type="Rhea" id="RHEA:27646"/>
        <dbReference type="ChEBI" id="CHEBI:17368"/>
        <dbReference type="ChEBI" id="CHEBI:17596"/>
        <dbReference type="ChEBI" id="CHEBI:43474"/>
        <dbReference type="ChEBI" id="CHEBI:57720"/>
        <dbReference type="EC" id="2.4.2.1"/>
    </reaction>
    <physiologicalReaction direction="left-to-right" evidence="1">
        <dbReference type="Rhea" id="RHEA:27647"/>
    </physiologicalReaction>
</comment>
<evidence type="ECO:0000256" key="5">
    <source>
        <dbReference type="ARBA" id="ARBA00022801"/>
    </source>
</evidence>